<evidence type="ECO:0000256" key="2">
    <source>
        <dbReference type="ARBA" id="ARBA00023136"/>
    </source>
</evidence>
<keyword evidence="2" id="KW-0472">Membrane</keyword>
<evidence type="ECO:0000259" key="5">
    <source>
        <dbReference type="PROSITE" id="PS50835"/>
    </source>
</evidence>
<dbReference type="KEGG" id="hazt:108682398"/>
<dbReference type="OrthoDB" id="10006996at2759"/>
<feature type="non-terminal residue" evidence="7">
    <location>
        <position position="660"/>
    </location>
</feature>
<feature type="region of interest" description="Disordered" evidence="4">
    <location>
        <begin position="82"/>
        <end position="149"/>
    </location>
</feature>
<keyword evidence="6" id="KW-1185">Reference proteome</keyword>
<keyword evidence="3" id="KW-1015">Disulfide bond</keyword>
<dbReference type="InterPro" id="IPR013162">
    <property type="entry name" value="CD80_C2-set"/>
</dbReference>
<dbReference type="SMART" id="SM00409">
    <property type="entry name" value="IG"/>
    <property type="match status" value="2"/>
</dbReference>
<dbReference type="SUPFAM" id="SSF48726">
    <property type="entry name" value="Immunoglobulin"/>
    <property type="match status" value="3"/>
</dbReference>
<dbReference type="InterPro" id="IPR003599">
    <property type="entry name" value="Ig_sub"/>
</dbReference>
<dbReference type="Proteomes" id="UP000694843">
    <property type="component" value="Unplaced"/>
</dbReference>
<dbReference type="InterPro" id="IPR036179">
    <property type="entry name" value="Ig-like_dom_sf"/>
</dbReference>
<organism evidence="6 7">
    <name type="scientific">Hyalella azteca</name>
    <name type="common">Amphipod</name>
    <dbReference type="NCBI Taxonomy" id="294128"/>
    <lineage>
        <taxon>Eukaryota</taxon>
        <taxon>Metazoa</taxon>
        <taxon>Ecdysozoa</taxon>
        <taxon>Arthropoda</taxon>
        <taxon>Crustacea</taxon>
        <taxon>Multicrustacea</taxon>
        <taxon>Malacostraca</taxon>
        <taxon>Eumalacostraca</taxon>
        <taxon>Peracarida</taxon>
        <taxon>Amphipoda</taxon>
        <taxon>Senticaudata</taxon>
        <taxon>Talitrida</taxon>
        <taxon>Talitroidea</taxon>
        <taxon>Hyalellidae</taxon>
        <taxon>Hyalella</taxon>
    </lineage>
</organism>
<gene>
    <name evidence="7" type="primary">LOC108682398</name>
</gene>
<accession>A0A979FP13</accession>
<dbReference type="Gene3D" id="2.60.40.10">
    <property type="entry name" value="Immunoglobulins"/>
    <property type="match status" value="3"/>
</dbReference>
<dbReference type="GeneID" id="108682398"/>
<feature type="domain" description="Ig-like" evidence="5">
    <location>
        <begin position="516"/>
        <end position="614"/>
    </location>
</feature>
<reference evidence="7" key="1">
    <citation type="submission" date="2025-08" db="UniProtKB">
        <authorList>
            <consortium name="RefSeq"/>
        </authorList>
    </citation>
    <scope>IDENTIFICATION</scope>
    <source>
        <tissue evidence="7">Whole organism</tissue>
    </source>
</reference>
<evidence type="ECO:0000313" key="6">
    <source>
        <dbReference type="Proteomes" id="UP000694843"/>
    </source>
</evidence>
<feature type="domain" description="Ig-like" evidence="5">
    <location>
        <begin position="409"/>
        <end position="509"/>
    </location>
</feature>
<dbReference type="InterPro" id="IPR007110">
    <property type="entry name" value="Ig-like_dom"/>
</dbReference>
<dbReference type="CDD" id="cd00096">
    <property type="entry name" value="Ig"/>
    <property type="match status" value="1"/>
</dbReference>
<evidence type="ECO:0000256" key="1">
    <source>
        <dbReference type="ARBA" id="ARBA00004167"/>
    </source>
</evidence>
<dbReference type="AlphaFoldDB" id="A0A979FP13"/>
<dbReference type="PROSITE" id="PS50835">
    <property type="entry name" value="IG_LIKE"/>
    <property type="match status" value="4"/>
</dbReference>
<dbReference type="Pfam" id="PF13927">
    <property type="entry name" value="Ig_3"/>
    <property type="match status" value="1"/>
</dbReference>
<feature type="domain" description="Ig-like" evidence="5">
    <location>
        <begin position="278"/>
        <end position="396"/>
    </location>
</feature>
<feature type="region of interest" description="Disordered" evidence="4">
    <location>
        <begin position="258"/>
        <end position="287"/>
    </location>
</feature>
<feature type="domain" description="Ig-like" evidence="5">
    <location>
        <begin position="618"/>
        <end position="660"/>
    </location>
</feature>
<name>A0A979FP13_HYAAZ</name>
<comment type="subcellular location">
    <subcellularLocation>
        <location evidence="1">Membrane</location>
        <topology evidence="1">Single-pass membrane protein</topology>
    </subcellularLocation>
</comment>
<dbReference type="RefSeq" id="XP_047738226.1">
    <property type="nucleotide sequence ID" value="XM_047882270.1"/>
</dbReference>
<dbReference type="InterPro" id="IPR013783">
    <property type="entry name" value="Ig-like_fold"/>
</dbReference>
<evidence type="ECO:0000256" key="3">
    <source>
        <dbReference type="ARBA" id="ARBA00023157"/>
    </source>
</evidence>
<proteinExistence type="predicted"/>
<sequence length="660" mass="72620">MSLRGQEWTLANKLARISVFVLLLFGTETHSLKPDDRAAEQRSQPGRFFNSISASESFPLDMQLVHSPPDDIDGRYLDQAERRKSRNSLQENRSKVSDLAATHLSYRPEDTATAFQNKEANKKRHSDRENDMAKNSETNRGLNSKSPMFDPYKVQPVNGRKPLLSSALSSYYLPVKYPDGGSLDSHEFVPKHFPQKVEYGIEGRENNAAYERISATSEQDDLIRASLTTTDSVMHANLGDRNRHTRSKSAARRMAVGQGVLRNDGSSGSHGDEEPVDPNEEFKNSPVNPATAVAGEAAVLACNISSPVAGDAIQLVLWYKDFVPTPIYSYDVRQGLYSRPKEWSDAVLLGNRAHFSVATNPAALVLNFTSKADEAVYRCRVDFKLHITTHARVNLTVIEPITGISIQDPSGSELVGVAGPYPVGSTPSLTCRVVGGDPPPTITWWKNGHLLDQSYSYKESKGSDLGLRKSPVLLSTVQLHPLTRQDLRASYTCRGANHDMAPVLESTVEIDMNFGPDNVTVRGLSGAVSTSRRHQVICEARGSRPPAILTWFCTWYLDGNIVKSVSHVTSLDGQVSSSTLELVLQPQDEGSILTCRAQNPELPTAVLENSQTLEILYPPLVMVEAGSSLDLGNIKEGDDVYFDCHIKAQPPASKITWTFD</sequence>
<dbReference type="PANTHER" id="PTHR23278">
    <property type="entry name" value="SIDESTEP PROTEIN"/>
    <property type="match status" value="1"/>
</dbReference>
<dbReference type="PANTHER" id="PTHR23278:SF19">
    <property type="entry name" value="OBSCURIN"/>
    <property type="match status" value="1"/>
</dbReference>
<dbReference type="GO" id="GO:0016020">
    <property type="term" value="C:membrane"/>
    <property type="evidence" value="ECO:0007669"/>
    <property type="project" value="UniProtKB-SubCell"/>
</dbReference>
<evidence type="ECO:0000313" key="7">
    <source>
        <dbReference type="RefSeq" id="XP_047738226.1"/>
    </source>
</evidence>
<feature type="compositionally biased region" description="Polar residues" evidence="4">
    <location>
        <begin position="135"/>
        <end position="146"/>
    </location>
</feature>
<evidence type="ECO:0000256" key="4">
    <source>
        <dbReference type="SAM" id="MobiDB-lite"/>
    </source>
</evidence>
<dbReference type="Pfam" id="PF08205">
    <property type="entry name" value="C2-set_2"/>
    <property type="match status" value="1"/>
</dbReference>
<protein>
    <submittedName>
        <fullName evidence="7">Nephrin</fullName>
    </submittedName>
</protein>